<evidence type="ECO:0000259" key="6">
    <source>
        <dbReference type="PROSITE" id="PS50222"/>
    </source>
</evidence>
<dbReference type="InterPro" id="IPR008080">
    <property type="entry name" value="Parvalbumin"/>
</dbReference>
<dbReference type="InterPro" id="IPR018247">
    <property type="entry name" value="EF_Hand_1_Ca_BS"/>
</dbReference>
<evidence type="ECO:0000313" key="8">
    <source>
        <dbReference type="Proteomes" id="UP000037460"/>
    </source>
</evidence>
<feature type="domain" description="EF-hand" evidence="6">
    <location>
        <begin position="410"/>
        <end position="438"/>
    </location>
</feature>
<accession>A0A0M0K0A2</accession>
<feature type="binding site" evidence="4">
    <location>
        <position position="694"/>
    </location>
    <ligand>
        <name>Ca(2+)</name>
        <dbReference type="ChEBI" id="CHEBI:29108"/>
        <label>1</label>
    </ligand>
</feature>
<dbReference type="Gene3D" id="1.10.238.10">
    <property type="entry name" value="EF-hand"/>
    <property type="match status" value="2"/>
</dbReference>
<dbReference type="Proteomes" id="UP000037460">
    <property type="component" value="Unassembled WGS sequence"/>
</dbReference>
<feature type="binding site" evidence="4">
    <location>
        <position position="655"/>
    </location>
    <ligand>
        <name>Ca(2+)</name>
        <dbReference type="ChEBI" id="CHEBI:29108"/>
        <label>1</label>
    </ligand>
</feature>
<dbReference type="PANTHER" id="PTHR11653">
    <property type="entry name" value="PARVALBUMIN ALPHA"/>
    <property type="match status" value="1"/>
</dbReference>
<evidence type="ECO:0000256" key="3">
    <source>
        <dbReference type="ARBA" id="ARBA00022837"/>
    </source>
</evidence>
<evidence type="ECO:0000256" key="4">
    <source>
        <dbReference type="PIRSR" id="PIRSR608080-1"/>
    </source>
</evidence>
<keyword evidence="3 4" id="KW-0106">Calcium</keyword>
<feature type="binding site" evidence="4">
    <location>
        <position position="690"/>
    </location>
    <ligand>
        <name>Ca(2+)</name>
        <dbReference type="ChEBI" id="CHEBI:29108"/>
        <label>1</label>
    </ligand>
</feature>
<dbReference type="SUPFAM" id="SSF47473">
    <property type="entry name" value="EF-hand"/>
    <property type="match status" value="1"/>
</dbReference>
<feature type="region of interest" description="Disordered" evidence="5">
    <location>
        <begin position="311"/>
        <end position="332"/>
    </location>
</feature>
<name>A0A0M0K0A2_9EUKA</name>
<evidence type="ECO:0000256" key="5">
    <source>
        <dbReference type="SAM" id="MobiDB-lite"/>
    </source>
</evidence>
<protein>
    <recommendedName>
        <fullName evidence="6">EF-hand domain-containing protein</fullName>
    </recommendedName>
</protein>
<keyword evidence="8" id="KW-1185">Reference proteome</keyword>
<dbReference type="GO" id="GO:0005509">
    <property type="term" value="F:calcium ion binding"/>
    <property type="evidence" value="ECO:0007669"/>
    <property type="project" value="InterPro"/>
</dbReference>
<keyword evidence="2 4" id="KW-0479">Metal-binding</keyword>
<dbReference type="SMART" id="SM00054">
    <property type="entry name" value="EFh"/>
    <property type="match status" value="4"/>
</dbReference>
<feature type="domain" description="EF-hand" evidence="6">
    <location>
        <begin position="677"/>
        <end position="712"/>
    </location>
</feature>
<feature type="binding site" evidence="4">
    <location>
        <position position="644"/>
    </location>
    <ligand>
        <name>Ca(2+)</name>
        <dbReference type="ChEBI" id="CHEBI:29108"/>
        <label>1</label>
    </ligand>
</feature>
<evidence type="ECO:0000313" key="7">
    <source>
        <dbReference type="EMBL" id="KOO32234.1"/>
    </source>
</evidence>
<sequence>MGSRDEPIVPPERTVDDLTTQYKIDSAKRAAQEALRAAVERRLIDGELSALEYYANECRKYSNSLEARLAGATERRNSTDKALDQLLGYPQDTSPVPMQVGLAPLVVRAADSLSSDKVCELAPGARVDVLEVCETSDGRRRARIAFTVPAGLLGLRQVTNEGWVTLAQPDGTEHLVPASFAGPSQPTLSATDRRARAACASLAALLQTSLPAREWHWHEERVGETGEIPISWLRQLEAGVKLLQAAAQREPALKMQLAEQRVRADAAEAMAEQRLRRLQQLEDELNYSEARETSLKVKLKELEDELDQIEAEGEAREAESEEIEGEDGDGFPDDAQADADTIAEAVQRALDKARLQPPKTATELATLEKEQGAKRAALEATATQLEASRDSTLKLKLGHAIARRNISTAALMRLWDANGDGDLTKEEFMQALKRTLKIEANIKEMSELFDSFDEDRGGSVTINELQPAVARLHEYCCDEALKEKLTKLKVAVYDLELAKLKDCLDVAQEWESILKQRSELKSRHTVVENLGMLLSEKVDRAKNKKFIKGSGNAVTPEYLAGELAGESGMIRLKYASELKIEGSQTKVLEVLVNGFDTLLSRAGLDSRAATATTAMRSFASQAVLSKATGISLSMSHDKAFRLLDKDRGGSISADELMAILGTDGGKATATPDAAVSMSLDDIQSLVDMVDENGDGEMQLEEFEKFWQLFKVTRKAGTGEKVGPMMCAKTAVETLIRVGSEHADTERKLDEAEGKAMQKAGILQTAYVEEVTRKQTEFVCALADAKEKGKAKHSRIPQGWWMKMGQW</sequence>
<feature type="compositionally biased region" description="Acidic residues" evidence="5">
    <location>
        <begin position="319"/>
        <end position="332"/>
    </location>
</feature>
<organism evidence="7 8">
    <name type="scientific">Chrysochromulina tobinii</name>
    <dbReference type="NCBI Taxonomy" id="1460289"/>
    <lineage>
        <taxon>Eukaryota</taxon>
        <taxon>Haptista</taxon>
        <taxon>Haptophyta</taxon>
        <taxon>Prymnesiophyceae</taxon>
        <taxon>Prymnesiales</taxon>
        <taxon>Chrysochromulinaceae</taxon>
        <taxon>Chrysochromulina</taxon>
    </lineage>
</organism>
<comment type="similarity">
    <text evidence="1">Belongs to the parvalbumin family.</text>
</comment>
<proteinExistence type="inferred from homology"/>
<evidence type="ECO:0000256" key="1">
    <source>
        <dbReference type="ARBA" id="ARBA00009753"/>
    </source>
</evidence>
<dbReference type="CDD" id="cd00051">
    <property type="entry name" value="EFh"/>
    <property type="match status" value="2"/>
</dbReference>
<dbReference type="AlphaFoldDB" id="A0A0M0K0A2"/>
<dbReference type="PROSITE" id="PS50222">
    <property type="entry name" value="EF_HAND_2"/>
    <property type="match status" value="4"/>
</dbReference>
<dbReference type="OrthoDB" id="343296at2759"/>
<dbReference type="PANTHER" id="PTHR11653:SF10">
    <property type="entry name" value="EF-HAND DOMAIN-CONTAINING PROTEIN"/>
    <property type="match status" value="1"/>
</dbReference>
<dbReference type="Pfam" id="PF13833">
    <property type="entry name" value="EF-hand_8"/>
    <property type="match status" value="1"/>
</dbReference>
<evidence type="ECO:0000256" key="2">
    <source>
        <dbReference type="ARBA" id="ARBA00022723"/>
    </source>
</evidence>
<comment type="caution">
    <text evidence="7">The sequence shown here is derived from an EMBL/GenBank/DDBJ whole genome shotgun (WGS) entry which is preliminary data.</text>
</comment>
<reference evidence="8" key="1">
    <citation type="journal article" date="2015" name="PLoS Genet.">
        <title>Genome Sequence and Transcriptome Analyses of Chrysochromulina tobin: Metabolic Tools for Enhanced Algal Fitness in the Prominent Order Prymnesiales (Haptophyceae).</title>
        <authorList>
            <person name="Hovde B.T."/>
            <person name="Deodato C.R."/>
            <person name="Hunsperger H.M."/>
            <person name="Ryken S.A."/>
            <person name="Yost W."/>
            <person name="Jha R.K."/>
            <person name="Patterson J."/>
            <person name="Monnat R.J. Jr."/>
            <person name="Barlow S.B."/>
            <person name="Starkenburg S.R."/>
            <person name="Cattolico R.A."/>
        </authorList>
    </citation>
    <scope>NUCLEOTIDE SEQUENCE</scope>
    <source>
        <strain evidence="8">CCMP291</strain>
    </source>
</reference>
<dbReference type="EMBL" id="JWZX01001821">
    <property type="protein sequence ID" value="KOO32234.1"/>
    <property type="molecule type" value="Genomic_DNA"/>
</dbReference>
<feature type="domain" description="EF-hand" evidence="6">
    <location>
        <begin position="637"/>
        <end position="666"/>
    </location>
</feature>
<gene>
    <name evidence="7" type="ORF">Ctob_012512</name>
</gene>
<feature type="domain" description="EF-hand" evidence="6">
    <location>
        <begin position="440"/>
        <end position="475"/>
    </location>
</feature>
<feature type="binding site" evidence="4">
    <location>
        <position position="701"/>
    </location>
    <ligand>
        <name>Ca(2+)</name>
        <dbReference type="ChEBI" id="CHEBI:29108"/>
        <label>1</label>
    </ligand>
</feature>
<dbReference type="PROSITE" id="PS00018">
    <property type="entry name" value="EF_HAND_1"/>
    <property type="match status" value="4"/>
</dbReference>
<dbReference type="Pfam" id="PF13499">
    <property type="entry name" value="EF-hand_7"/>
    <property type="match status" value="1"/>
</dbReference>
<feature type="binding site" evidence="4">
    <location>
        <position position="646"/>
    </location>
    <ligand>
        <name>Ca(2+)</name>
        <dbReference type="ChEBI" id="CHEBI:29108"/>
        <label>1</label>
    </ligand>
</feature>
<dbReference type="InterPro" id="IPR011992">
    <property type="entry name" value="EF-hand-dom_pair"/>
</dbReference>
<dbReference type="InterPro" id="IPR002048">
    <property type="entry name" value="EF_hand_dom"/>
</dbReference>